<evidence type="ECO:0000256" key="1">
    <source>
        <dbReference type="ARBA" id="ARBA00000451"/>
    </source>
</evidence>
<dbReference type="GO" id="GO:0005813">
    <property type="term" value="C:centrosome"/>
    <property type="evidence" value="ECO:0007669"/>
    <property type="project" value="TreeGrafter"/>
</dbReference>
<evidence type="ECO:0000256" key="3">
    <source>
        <dbReference type="ARBA" id="ARBA00022801"/>
    </source>
</evidence>
<dbReference type="Proteomes" id="UP000271098">
    <property type="component" value="Unassembled WGS sequence"/>
</dbReference>
<gene>
    <name evidence="6" type="ORF">GPUH_LOCUS21469</name>
</gene>
<keyword evidence="3" id="KW-0378">Hydrolase</keyword>
<dbReference type="PROSITE" id="PS51700">
    <property type="entry name" value="SEPARIN"/>
    <property type="match status" value="1"/>
</dbReference>
<accession>A0A183EKH8</accession>
<evidence type="ECO:0000313" key="6">
    <source>
        <dbReference type="EMBL" id="VDN38303.1"/>
    </source>
</evidence>
<dbReference type="WBParaSite" id="GPUH_0002149601-mRNA-1">
    <property type="protein sequence ID" value="GPUH_0002149601-mRNA-1"/>
    <property type="gene ID" value="GPUH_0002149601"/>
</dbReference>
<dbReference type="GO" id="GO:0051307">
    <property type="term" value="P:meiotic chromosome separation"/>
    <property type="evidence" value="ECO:0007669"/>
    <property type="project" value="TreeGrafter"/>
</dbReference>
<dbReference type="GO" id="GO:0005737">
    <property type="term" value="C:cytoplasm"/>
    <property type="evidence" value="ECO:0007669"/>
    <property type="project" value="TreeGrafter"/>
</dbReference>
<keyword evidence="4" id="KW-0159">Chromosome partition</keyword>
<dbReference type="GO" id="GO:0072686">
    <property type="term" value="C:mitotic spindle"/>
    <property type="evidence" value="ECO:0007669"/>
    <property type="project" value="TreeGrafter"/>
</dbReference>
<dbReference type="PANTHER" id="PTHR12792:SF0">
    <property type="entry name" value="SEPARIN"/>
    <property type="match status" value="1"/>
</dbReference>
<dbReference type="InterPro" id="IPR030397">
    <property type="entry name" value="SEPARIN_core_dom"/>
</dbReference>
<evidence type="ECO:0000256" key="2">
    <source>
        <dbReference type="ARBA" id="ARBA00012489"/>
    </source>
</evidence>
<dbReference type="OrthoDB" id="10255632at2759"/>
<evidence type="ECO:0000313" key="7">
    <source>
        <dbReference type="Proteomes" id="UP000271098"/>
    </source>
</evidence>
<comment type="catalytic activity">
    <reaction evidence="1">
        <text>All bonds known to be hydrolyzed by this endopeptidase have arginine in P1 and an acidic residue in P4. P6 is often occupied by an acidic residue or by a hydroxy-amino-acid residue, the phosphorylation of which enhances cleavage.</text>
        <dbReference type="EC" id="3.4.22.49"/>
    </reaction>
</comment>
<evidence type="ECO:0000256" key="4">
    <source>
        <dbReference type="ARBA" id="ARBA00022829"/>
    </source>
</evidence>
<sequence length="161" mass="17155">MGHGSGCRYFGRSAVLHSNCRAVALLMGCSSVRIVHEGEGFDGRSAVHDYVIAKCPCVVGCLWMVTDGEIDRVLVALLRYCFSKSGKSAGGETGTSSSYRLLVDGIARARAACKLKYLTGGAVVAYGLPIVTHVSDCIAEVEKEREVQLVDDTPTELPITV</sequence>
<dbReference type="AlphaFoldDB" id="A0A183EKH8"/>
<name>A0A183EKH8_9BILA</name>
<dbReference type="EC" id="3.4.22.49" evidence="2"/>
<protein>
    <recommendedName>
        <fullName evidence="2">separase</fullName>
        <ecNumber evidence="2">3.4.22.49</ecNumber>
    </recommendedName>
</protein>
<feature type="domain" description="Peptidase C50" evidence="5">
    <location>
        <begin position="1"/>
        <end position="40"/>
    </location>
</feature>
<dbReference type="GO" id="GO:0004197">
    <property type="term" value="F:cysteine-type endopeptidase activity"/>
    <property type="evidence" value="ECO:0007669"/>
    <property type="project" value="InterPro"/>
</dbReference>
<dbReference type="GO" id="GO:0006508">
    <property type="term" value="P:proteolysis"/>
    <property type="evidence" value="ECO:0007669"/>
    <property type="project" value="InterPro"/>
</dbReference>
<dbReference type="Pfam" id="PF03568">
    <property type="entry name" value="Separin_C"/>
    <property type="match status" value="1"/>
</dbReference>
<evidence type="ECO:0000313" key="8">
    <source>
        <dbReference type="WBParaSite" id="GPUH_0002149601-mRNA-1"/>
    </source>
</evidence>
<organism evidence="8">
    <name type="scientific">Gongylonema pulchrum</name>
    <dbReference type="NCBI Taxonomy" id="637853"/>
    <lineage>
        <taxon>Eukaryota</taxon>
        <taxon>Metazoa</taxon>
        <taxon>Ecdysozoa</taxon>
        <taxon>Nematoda</taxon>
        <taxon>Chromadorea</taxon>
        <taxon>Rhabditida</taxon>
        <taxon>Spirurina</taxon>
        <taxon>Spiruromorpha</taxon>
        <taxon>Spiruroidea</taxon>
        <taxon>Gongylonematidae</taxon>
        <taxon>Gongylonema</taxon>
    </lineage>
</organism>
<reference evidence="8" key="1">
    <citation type="submission" date="2016-06" db="UniProtKB">
        <authorList>
            <consortium name="WormBaseParasite"/>
        </authorList>
    </citation>
    <scope>IDENTIFICATION</scope>
</reference>
<dbReference type="GO" id="GO:0005634">
    <property type="term" value="C:nucleus"/>
    <property type="evidence" value="ECO:0007669"/>
    <property type="project" value="InterPro"/>
</dbReference>
<evidence type="ECO:0000259" key="5">
    <source>
        <dbReference type="PROSITE" id="PS51700"/>
    </source>
</evidence>
<keyword evidence="7" id="KW-1185">Reference proteome</keyword>
<proteinExistence type="predicted"/>
<dbReference type="EMBL" id="UYRT01092683">
    <property type="protein sequence ID" value="VDN38303.1"/>
    <property type="molecule type" value="Genomic_DNA"/>
</dbReference>
<reference evidence="6 7" key="2">
    <citation type="submission" date="2018-11" db="EMBL/GenBank/DDBJ databases">
        <authorList>
            <consortium name="Pathogen Informatics"/>
        </authorList>
    </citation>
    <scope>NUCLEOTIDE SEQUENCE [LARGE SCALE GENOMIC DNA]</scope>
</reference>
<dbReference type="InterPro" id="IPR005314">
    <property type="entry name" value="Peptidase_C50"/>
</dbReference>
<dbReference type="PANTHER" id="PTHR12792">
    <property type="entry name" value="EXTRA SPINDLE POLES 1-RELATED"/>
    <property type="match status" value="1"/>
</dbReference>